<dbReference type="InterPro" id="IPR036412">
    <property type="entry name" value="HAD-like_sf"/>
</dbReference>
<dbReference type="PATRIC" id="fig|1330330.3.peg.1486"/>
<accession>A0A0G2ZC52</accession>
<dbReference type="InterPro" id="IPR006357">
    <property type="entry name" value="HAD-SF_hydro_IIA"/>
</dbReference>
<reference evidence="1 2" key="1">
    <citation type="submission" date="2015-04" db="EMBL/GenBank/DDBJ databases">
        <title>Complete Genome Sequence of Kosmotoga pacifica SLHLJ1.</title>
        <authorList>
            <person name="Jiang L.J."/>
            <person name="Shao Z.Z."/>
            <person name="Jebbar M."/>
        </authorList>
    </citation>
    <scope>NUCLEOTIDE SEQUENCE [LARGE SCALE GENOMIC DNA]</scope>
    <source>
        <strain evidence="1 2">SLHLJ1</strain>
    </source>
</reference>
<gene>
    <name evidence="1" type="ORF">IX53_07350</name>
</gene>
<evidence type="ECO:0000313" key="2">
    <source>
        <dbReference type="Proteomes" id="UP000035159"/>
    </source>
</evidence>
<sequence>MFEGKKLFVLDLDGTFYLGDRLLPGSLEFVEKVYEVGADLVFLTNNSSATKQEYRDKIEKLGVSGKYFDIYTSAEATIRFLKEHYSNKSVYLLAVPSVENLFRWSGIELDDEDPDIVVMTYDKTLNFQKIERFCHFVRHGALYIASHPDINCPTEHGPIPDVGSFIALVKASTGRDPDHVIGKPNTAILEMLIKDYDVQKDEVVMIGDRLYTDIECGLRTGVDTILVLSGETTMDMVPEDPPFYVFSGLKEIVESMK</sequence>
<organism evidence="1 2">
    <name type="scientific">Kosmotoga pacifica</name>
    <dbReference type="NCBI Taxonomy" id="1330330"/>
    <lineage>
        <taxon>Bacteria</taxon>
        <taxon>Thermotogati</taxon>
        <taxon>Thermotogota</taxon>
        <taxon>Thermotogae</taxon>
        <taxon>Kosmotogales</taxon>
        <taxon>Kosmotogaceae</taxon>
        <taxon>Kosmotoga</taxon>
    </lineage>
</organism>
<dbReference type="SUPFAM" id="SSF56784">
    <property type="entry name" value="HAD-like"/>
    <property type="match status" value="1"/>
</dbReference>
<dbReference type="PANTHER" id="PTHR19288">
    <property type="entry name" value="4-NITROPHENYLPHOSPHATASE-RELATED"/>
    <property type="match status" value="1"/>
</dbReference>
<dbReference type="GO" id="GO:0016791">
    <property type="term" value="F:phosphatase activity"/>
    <property type="evidence" value="ECO:0007669"/>
    <property type="project" value="TreeGrafter"/>
</dbReference>
<dbReference type="Pfam" id="PF13344">
    <property type="entry name" value="Hydrolase_6"/>
    <property type="match status" value="1"/>
</dbReference>
<evidence type="ECO:0000313" key="1">
    <source>
        <dbReference type="EMBL" id="AKI97661.1"/>
    </source>
</evidence>
<dbReference type="OrthoDB" id="9810449at2"/>
<dbReference type="Proteomes" id="UP000035159">
    <property type="component" value="Chromosome"/>
</dbReference>
<dbReference type="Pfam" id="PF13242">
    <property type="entry name" value="Hydrolase_like"/>
    <property type="match status" value="1"/>
</dbReference>
<dbReference type="KEGG" id="kpf:IX53_07350"/>
<dbReference type="AlphaFoldDB" id="A0A0G2ZC52"/>
<protein>
    <submittedName>
        <fullName evidence="1">HAD family hydrolase</fullName>
    </submittedName>
</protein>
<dbReference type="NCBIfam" id="TIGR01460">
    <property type="entry name" value="HAD-SF-IIA"/>
    <property type="match status" value="1"/>
</dbReference>
<dbReference type="STRING" id="1330330.IX53_07350"/>
<keyword evidence="1" id="KW-0378">Hydrolase</keyword>
<dbReference type="EMBL" id="CP011232">
    <property type="protein sequence ID" value="AKI97661.1"/>
    <property type="molecule type" value="Genomic_DNA"/>
</dbReference>
<dbReference type="InterPro" id="IPR023214">
    <property type="entry name" value="HAD_sf"/>
</dbReference>
<name>A0A0G2ZC52_9BACT</name>
<dbReference type="Gene3D" id="3.40.50.1000">
    <property type="entry name" value="HAD superfamily/HAD-like"/>
    <property type="match status" value="2"/>
</dbReference>
<dbReference type="RefSeq" id="WP_047754796.1">
    <property type="nucleotide sequence ID" value="NZ_CAJUHA010000017.1"/>
</dbReference>
<proteinExistence type="predicted"/>
<keyword evidence="2" id="KW-1185">Reference proteome</keyword>
<dbReference type="PANTHER" id="PTHR19288:SF46">
    <property type="entry name" value="HALOACID DEHALOGENASE-LIKE HYDROLASE DOMAIN-CONTAINING PROTEIN 2"/>
    <property type="match status" value="1"/>
</dbReference>
<dbReference type="GO" id="GO:0005737">
    <property type="term" value="C:cytoplasm"/>
    <property type="evidence" value="ECO:0007669"/>
    <property type="project" value="TreeGrafter"/>
</dbReference>